<dbReference type="EMBL" id="CAKKLH010000210">
    <property type="protein sequence ID" value="CAH0105983.1"/>
    <property type="molecule type" value="Genomic_DNA"/>
</dbReference>
<comment type="subcellular location">
    <subcellularLocation>
        <location evidence="1">Cell membrane</location>
        <topology evidence="1">Multi-pass membrane protein</topology>
    </subcellularLocation>
</comment>
<dbReference type="GO" id="GO:0071880">
    <property type="term" value="P:adenylate cyclase-activating adrenergic receptor signaling pathway"/>
    <property type="evidence" value="ECO:0007669"/>
    <property type="project" value="TreeGrafter"/>
</dbReference>
<evidence type="ECO:0000256" key="10">
    <source>
        <dbReference type="ARBA" id="ARBA00023224"/>
    </source>
</evidence>
<feature type="compositionally biased region" description="Polar residues" evidence="12">
    <location>
        <begin position="531"/>
        <end position="544"/>
    </location>
</feature>
<comment type="caution">
    <text evidence="15">The sequence shown here is derived from an EMBL/GenBank/DDBJ whole genome shotgun (WGS) entry which is preliminary data.</text>
</comment>
<dbReference type="PROSITE" id="PS00237">
    <property type="entry name" value="G_PROTEIN_RECEP_F1_1"/>
    <property type="match status" value="1"/>
</dbReference>
<evidence type="ECO:0000259" key="14">
    <source>
        <dbReference type="PROSITE" id="PS50262"/>
    </source>
</evidence>
<evidence type="ECO:0000256" key="4">
    <source>
        <dbReference type="ARBA" id="ARBA00022692"/>
    </source>
</evidence>
<evidence type="ECO:0000256" key="8">
    <source>
        <dbReference type="ARBA" id="ARBA00023157"/>
    </source>
</evidence>
<evidence type="ECO:0000313" key="16">
    <source>
        <dbReference type="Proteomes" id="UP000789390"/>
    </source>
</evidence>
<feature type="region of interest" description="Disordered" evidence="12">
    <location>
        <begin position="323"/>
        <end position="355"/>
    </location>
</feature>
<dbReference type="Gene3D" id="1.20.1070.10">
    <property type="entry name" value="Rhodopsin 7-helix transmembrane proteins"/>
    <property type="match status" value="2"/>
</dbReference>
<dbReference type="GO" id="GO:0043410">
    <property type="term" value="P:positive regulation of MAPK cascade"/>
    <property type="evidence" value="ECO:0007669"/>
    <property type="project" value="TreeGrafter"/>
</dbReference>
<evidence type="ECO:0000256" key="5">
    <source>
        <dbReference type="ARBA" id="ARBA00022989"/>
    </source>
</evidence>
<dbReference type="GO" id="GO:0004993">
    <property type="term" value="F:G protein-coupled serotonin receptor activity"/>
    <property type="evidence" value="ECO:0007669"/>
    <property type="project" value="UniProtKB-ARBA"/>
</dbReference>
<feature type="transmembrane region" description="Helical" evidence="13">
    <location>
        <begin position="584"/>
        <end position="604"/>
    </location>
</feature>
<dbReference type="AlphaFoldDB" id="A0A8J2RRE9"/>
<feature type="transmembrane region" description="Helical" evidence="13">
    <location>
        <begin position="624"/>
        <end position="642"/>
    </location>
</feature>
<reference evidence="15" key="1">
    <citation type="submission" date="2021-11" db="EMBL/GenBank/DDBJ databases">
        <authorList>
            <person name="Schell T."/>
        </authorList>
    </citation>
    <scope>NUCLEOTIDE SEQUENCE</scope>
    <source>
        <strain evidence="15">M5</strain>
    </source>
</reference>
<evidence type="ECO:0000256" key="9">
    <source>
        <dbReference type="ARBA" id="ARBA00023170"/>
    </source>
</evidence>
<dbReference type="Proteomes" id="UP000789390">
    <property type="component" value="Unassembled WGS sequence"/>
</dbReference>
<evidence type="ECO:0000256" key="7">
    <source>
        <dbReference type="ARBA" id="ARBA00023136"/>
    </source>
</evidence>
<evidence type="ECO:0000256" key="3">
    <source>
        <dbReference type="ARBA" id="ARBA00022475"/>
    </source>
</evidence>
<evidence type="ECO:0000256" key="6">
    <source>
        <dbReference type="ARBA" id="ARBA00023040"/>
    </source>
</evidence>
<dbReference type="SUPFAM" id="SSF81321">
    <property type="entry name" value="Family A G protein-coupled receptor-like"/>
    <property type="match status" value="1"/>
</dbReference>
<feature type="transmembrane region" description="Helical" evidence="13">
    <location>
        <begin position="275"/>
        <end position="296"/>
    </location>
</feature>
<feature type="region of interest" description="Disordered" evidence="12">
    <location>
        <begin position="526"/>
        <end position="563"/>
    </location>
</feature>
<keyword evidence="9 11" id="KW-0675">Receptor</keyword>
<keyword evidence="7 13" id="KW-0472">Membrane</keyword>
<evidence type="ECO:0000256" key="13">
    <source>
        <dbReference type="SAM" id="Phobius"/>
    </source>
</evidence>
<evidence type="ECO:0000256" key="1">
    <source>
        <dbReference type="ARBA" id="ARBA00004651"/>
    </source>
</evidence>
<sequence length="699" mass="76720">MEVDGPVIGWNSWRHFSWLTMASDSSANLIVNRNLTGHDLDDTIAVTNAAGPTGMMENYSLTETILISAVLLFIIVGTVVGNILVCVAVCLVRRLRRPCNYLLVSLAVSDLCVALLVMPMALVYEVLGTWPFGARACDTWVAFDVLSCTASILNLCMISVDRYWAITRPLDYGVKRTPARMISCVALVWISSACISLPPLLVLGNEHGPSPPTFTVNNNNVSHHQSTAAGPATTTTTTTTTTANWIELLMTKTTSDDSAAGLQDYQCQVCQEFGYQIYATLGSFYIPLAVMAAVYYQIFQAAKRIVDEEKKAQSHLLMTRTNSNCTTTKQKTTTTTTTTSSPPPGQQQKVTSSSLLVHPAHRHHQPVLCNSAAVVVVRRHSDRRNSSMDSTDHSWVVNSCNGGRPTTWPPNNDVCISSSSASSCVSLVATIKNETKWSRQEKSEKIQTSNVGQHPLSQLEQTNNMSLLDIPLSNNLTRRRYSVASTTEIHVNDVVEEFKRKSQPPGGVDAQRSAQVDPSVIVQSAAVDSPASAQQTNHKQSTSAVGPGVRAPHQISSQNQLNRRGSRNRLRFALNKERKASTTLGIIMSAFTLCWFPFFVLALVRPFMSHQTASLVIPHWLSSLFLWLGYANSFLNPVIYATTNKDFRLPFREILCLRCKSLNSVMREDFYQSQYGNEANKTALALAGGATQLSATAFL</sequence>
<keyword evidence="4 11" id="KW-0812">Transmembrane</keyword>
<feature type="transmembrane region" description="Helical" evidence="13">
    <location>
        <begin position="181"/>
        <end position="202"/>
    </location>
</feature>
<dbReference type="CDD" id="cd15329">
    <property type="entry name" value="7tmA_5-HT7"/>
    <property type="match status" value="1"/>
</dbReference>
<keyword evidence="5 13" id="KW-1133">Transmembrane helix</keyword>
<feature type="domain" description="G-protein coupled receptors family 1 profile" evidence="14">
    <location>
        <begin position="81"/>
        <end position="640"/>
    </location>
</feature>
<dbReference type="PANTHER" id="PTHR24248">
    <property type="entry name" value="ADRENERGIC RECEPTOR-RELATED G-PROTEIN COUPLED RECEPTOR"/>
    <property type="match status" value="1"/>
</dbReference>
<keyword evidence="3" id="KW-1003">Cell membrane</keyword>
<feature type="transmembrane region" description="Helical" evidence="13">
    <location>
        <begin position="65"/>
        <end position="92"/>
    </location>
</feature>
<keyword evidence="6 11" id="KW-0297">G-protein coupled receptor</keyword>
<evidence type="ECO:0000313" key="15">
    <source>
        <dbReference type="EMBL" id="CAH0105983.1"/>
    </source>
</evidence>
<proteinExistence type="inferred from homology"/>
<keyword evidence="8" id="KW-1015">Disulfide bond</keyword>
<dbReference type="PANTHER" id="PTHR24248:SF199">
    <property type="entry name" value="IP13425P-RELATED"/>
    <property type="match status" value="1"/>
</dbReference>
<evidence type="ECO:0000256" key="12">
    <source>
        <dbReference type="SAM" id="MobiDB-lite"/>
    </source>
</evidence>
<dbReference type="GO" id="GO:0005886">
    <property type="term" value="C:plasma membrane"/>
    <property type="evidence" value="ECO:0007669"/>
    <property type="project" value="UniProtKB-SubCell"/>
</dbReference>
<keyword evidence="10 11" id="KW-0807">Transducer</keyword>
<keyword evidence="16" id="KW-1185">Reference proteome</keyword>
<dbReference type="InterPro" id="IPR017452">
    <property type="entry name" value="GPCR_Rhodpsn_7TM"/>
</dbReference>
<gene>
    <name evidence="15" type="ORF">DGAL_LOCUS9131</name>
</gene>
<dbReference type="PROSITE" id="PS50262">
    <property type="entry name" value="G_PROTEIN_RECEP_F1_2"/>
    <property type="match status" value="1"/>
</dbReference>
<organism evidence="15 16">
    <name type="scientific">Daphnia galeata</name>
    <dbReference type="NCBI Taxonomy" id="27404"/>
    <lineage>
        <taxon>Eukaryota</taxon>
        <taxon>Metazoa</taxon>
        <taxon>Ecdysozoa</taxon>
        <taxon>Arthropoda</taxon>
        <taxon>Crustacea</taxon>
        <taxon>Branchiopoda</taxon>
        <taxon>Diplostraca</taxon>
        <taxon>Cladocera</taxon>
        <taxon>Anomopoda</taxon>
        <taxon>Daphniidae</taxon>
        <taxon>Daphnia</taxon>
    </lineage>
</organism>
<protein>
    <recommendedName>
        <fullName evidence="14">G-protein coupled receptors family 1 profile domain-containing protein</fullName>
    </recommendedName>
</protein>
<dbReference type="OrthoDB" id="5951059at2759"/>
<feature type="compositionally biased region" description="Low complexity" evidence="12">
    <location>
        <begin position="326"/>
        <end position="339"/>
    </location>
</feature>
<feature type="transmembrane region" description="Helical" evidence="13">
    <location>
        <begin position="99"/>
        <end position="120"/>
    </location>
</feature>
<dbReference type="PRINTS" id="PR00237">
    <property type="entry name" value="GPCRRHODOPSN"/>
</dbReference>
<dbReference type="FunFam" id="1.20.1070.10:FF:000777">
    <property type="entry name" value="Uncharacterized protein"/>
    <property type="match status" value="1"/>
</dbReference>
<feature type="compositionally biased region" description="Polar residues" evidence="12">
    <location>
        <begin position="554"/>
        <end position="563"/>
    </location>
</feature>
<evidence type="ECO:0000256" key="11">
    <source>
        <dbReference type="RuleBase" id="RU000688"/>
    </source>
</evidence>
<dbReference type="Pfam" id="PF00001">
    <property type="entry name" value="7tm_1"/>
    <property type="match status" value="2"/>
</dbReference>
<comment type="similarity">
    <text evidence="2 11">Belongs to the G-protein coupled receptor 1 family.</text>
</comment>
<evidence type="ECO:0000256" key="2">
    <source>
        <dbReference type="ARBA" id="ARBA00010663"/>
    </source>
</evidence>
<feature type="compositionally biased region" description="Polar residues" evidence="12">
    <location>
        <begin position="346"/>
        <end position="355"/>
    </location>
</feature>
<feature type="transmembrane region" description="Helical" evidence="13">
    <location>
        <begin position="140"/>
        <end position="160"/>
    </location>
</feature>
<name>A0A8J2RRE9_9CRUS</name>
<accession>A0A8J2RRE9</accession>
<dbReference type="InterPro" id="IPR000276">
    <property type="entry name" value="GPCR_Rhodpsn"/>
</dbReference>